<gene>
    <name evidence="3" type="ORF">P2L57_24935</name>
</gene>
<organism evidence="3 4">
    <name type="scientific">Streptantibioticus ferralitis</name>
    <dbReference type="NCBI Taxonomy" id="236510"/>
    <lineage>
        <taxon>Bacteria</taxon>
        <taxon>Bacillati</taxon>
        <taxon>Actinomycetota</taxon>
        <taxon>Actinomycetes</taxon>
        <taxon>Kitasatosporales</taxon>
        <taxon>Streptomycetaceae</taxon>
        <taxon>Streptantibioticus</taxon>
    </lineage>
</organism>
<keyword evidence="4" id="KW-1185">Reference proteome</keyword>
<keyword evidence="2" id="KW-0408">Iron</keyword>
<dbReference type="InterPro" id="IPR036396">
    <property type="entry name" value="Cyt_P450_sf"/>
</dbReference>
<evidence type="ECO:0000313" key="3">
    <source>
        <dbReference type="EMBL" id="MDF2258848.1"/>
    </source>
</evidence>
<reference evidence="3 4" key="1">
    <citation type="submission" date="2023-03" db="EMBL/GenBank/DDBJ databases">
        <title>Draft genome sequence of type strain Streptomyces ferralitis JCM 14344.</title>
        <authorList>
            <person name="Klaysubun C."/>
            <person name="Duangmal K."/>
        </authorList>
    </citation>
    <scope>NUCLEOTIDE SEQUENCE [LARGE SCALE GENOMIC DNA]</scope>
    <source>
        <strain evidence="3 4">JCM 14344</strain>
    </source>
</reference>
<dbReference type="PANTHER" id="PTHR46696:SF1">
    <property type="entry name" value="CYTOCHROME P450 YJIB-RELATED"/>
    <property type="match status" value="1"/>
</dbReference>
<keyword evidence="2" id="KW-0349">Heme</keyword>
<keyword evidence="2" id="KW-0479">Metal-binding</keyword>
<evidence type="ECO:0000256" key="2">
    <source>
        <dbReference type="RuleBase" id="RU000461"/>
    </source>
</evidence>
<dbReference type="InterPro" id="IPR001128">
    <property type="entry name" value="Cyt_P450"/>
</dbReference>
<sequence length="392" mass="43029">MAPTLPRTDLDLFSDDVLADPYPVYADLRAQASAIFLERHGAWAIPRYDGVREALSNWRVFSSARGVALNDAMNSAQQGTVLASDPPEHRALRSVLSEQLAPRGLQRLRGDLERSATQLVDALVERDSFDAVTDLAQVFPLAVVADLVGIPDSVRNRLLSWADASFTAFGPLNDRTRKSWEARKEMFRWCRSVRASELAPGSMGRAIFEAADAGIIDHASCAPLLSAYTTAGIDTTVHALSHAVLMFAENPDQWDLVRDGDVDVLDAFDEVLRHDSPVQAFTRVTTTSVDFEDVTVPAGERVVLLFGSGNRDERHYTDPDRFDVTRKPSDHLSFGRGVHSCAGQGLARMEASAVLSALARRVRRWHVGAPVRHVNNVLRGLASLPVEQVELA</sequence>
<proteinExistence type="inferred from homology"/>
<dbReference type="PROSITE" id="PS00086">
    <property type="entry name" value="CYTOCHROME_P450"/>
    <property type="match status" value="1"/>
</dbReference>
<dbReference type="InterPro" id="IPR017972">
    <property type="entry name" value="Cyt_P450_CS"/>
</dbReference>
<dbReference type="Gene3D" id="1.10.630.10">
    <property type="entry name" value="Cytochrome P450"/>
    <property type="match status" value="1"/>
</dbReference>
<dbReference type="CDD" id="cd11037">
    <property type="entry name" value="CYP199A2-like"/>
    <property type="match status" value="1"/>
</dbReference>
<dbReference type="PANTHER" id="PTHR46696">
    <property type="entry name" value="P450, PUTATIVE (EUROFUNG)-RELATED"/>
    <property type="match status" value="1"/>
</dbReference>
<evidence type="ECO:0000256" key="1">
    <source>
        <dbReference type="ARBA" id="ARBA00010617"/>
    </source>
</evidence>
<accession>A0ABT5Z4U9</accession>
<dbReference type="Pfam" id="PF00067">
    <property type="entry name" value="p450"/>
    <property type="match status" value="1"/>
</dbReference>
<dbReference type="PRINTS" id="PR00359">
    <property type="entry name" value="BP450"/>
</dbReference>
<dbReference type="SUPFAM" id="SSF48264">
    <property type="entry name" value="Cytochrome P450"/>
    <property type="match status" value="1"/>
</dbReference>
<dbReference type="RefSeq" id="WP_275818263.1">
    <property type="nucleotide sequence ID" value="NZ_BAAANM010000014.1"/>
</dbReference>
<comment type="caution">
    <text evidence="3">The sequence shown here is derived from an EMBL/GenBank/DDBJ whole genome shotgun (WGS) entry which is preliminary data.</text>
</comment>
<dbReference type="InterPro" id="IPR002397">
    <property type="entry name" value="Cyt_P450_B"/>
</dbReference>
<keyword evidence="2" id="KW-0503">Monooxygenase</keyword>
<keyword evidence="2" id="KW-0560">Oxidoreductase</keyword>
<comment type="similarity">
    <text evidence="1 2">Belongs to the cytochrome P450 family.</text>
</comment>
<evidence type="ECO:0000313" key="4">
    <source>
        <dbReference type="Proteomes" id="UP001220022"/>
    </source>
</evidence>
<dbReference type="Proteomes" id="UP001220022">
    <property type="component" value="Unassembled WGS sequence"/>
</dbReference>
<name>A0ABT5Z4U9_9ACTN</name>
<dbReference type="PRINTS" id="PR00385">
    <property type="entry name" value="P450"/>
</dbReference>
<protein>
    <submittedName>
        <fullName evidence="3">Cytochrome P450</fullName>
    </submittedName>
</protein>
<dbReference type="EMBL" id="JARHTQ010000018">
    <property type="protein sequence ID" value="MDF2258848.1"/>
    <property type="molecule type" value="Genomic_DNA"/>
</dbReference>